<proteinExistence type="predicted"/>
<name>A0A9D2XCF2_NOTFU</name>
<dbReference type="InterPro" id="IPR013106">
    <property type="entry name" value="Ig_V-set"/>
</dbReference>
<dbReference type="KEGG" id="nfu:107397327"/>
<dbReference type="InterPro" id="IPR013783">
    <property type="entry name" value="Ig-like_fold"/>
</dbReference>
<sequence>MWSLHHLHFMLYVALSCVTCTADVIQVFGYEGRDVSVSCPYGGGYEKHEKYLCRNECGSRDVLITTSQTNETKYSIYDDRRSRIFTTTISTSRFTDAGKYWCGVTRDLKDVYTEVRLKITPGM</sequence>
<dbReference type="GO" id="GO:0004888">
    <property type="term" value="F:transmembrane signaling receptor activity"/>
    <property type="evidence" value="ECO:0007669"/>
    <property type="project" value="TreeGrafter"/>
</dbReference>
<dbReference type="InterPro" id="IPR036179">
    <property type="entry name" value="Ig-like_dom_sf"/>
</dbReference>
<gene>
    <name evidence="6" type="ORF">G4P62_019091</name>
</gene>
<dbReference type="InterPro" id="IPR050671">
    <property type="entry name" value="CD300_family_receptors"/>
</dbReference>
<dbReference type="SUPFAM" id="SSF48726">
    <property type="entry name" value="Immunoglobulin"/>
    <property type="match status" value="1"/>
</dbReference>
<comment type="caution">
    <text evidence="6">The sequence shown here is derived from an EMBL/GenBank/DDBJ whole genome shotgun (WGS) entry which is preliminary data.</text>
</comment>
<comment type="subcellular location">
    <subcellularLocation>
        <location evidence="1">Membrane</location>
    </subcellularLocation>
</comment>
<evidence type="ECO:0000256" key="2">
    <source>
        <dbReference type="ARBA" id="ARBA00022692"/>
    </source>
</evidence>
<feature type="signal peptide" evidence="4">
    <location>
        <begin position="1"/>
        <end position="22"/>
    </location>
</feature>
<evidence type="ECO:0000256" key="4">
    <source>
        <dbReference type="SAM" id="SignalP"/>
    </source>
</evidence>
<evidence type="ECO:0000256" key="1">
    <source>
        <dbReference type="ARBA" id="ARBA00004370"/>
    </source>
</evidence>
<keyword evidence="2" id="KW-0812">Transmembrane</keyword>
<dbReference type="EMBL" id="JAAVVJ010000048">
    <property type="protein sequence ID" value="KAF7199367.1"/>
    <property type="molecule type" value="Genomic_DNA"/>
</dbReference>
<dbReference type="GO" id="GO:0005886">
    <property type="term" value="C:plasma membrane"/>
    <property type="evidence" value="ECO:0007669"/>
    <property type="project" value="TreeGrafter"/>
</dbReference>
<dbReference type="Gene3D" id="2.60.40.10">
    <property type="entry name" value="Immunoglobulins"/>
    <property type="match status" value="1"/>
</dbReference>
<keyword evidence="3" id="KW-0472">Membrane</keyword>
<dbReference type="Pfam" id="PF07686">
    <property type="entry name" value="V-set"/>
    <property type="match status" value="1"/>
</dbReference>
<evidence type="ECO:0000256" key="3">
    <source>
        <dbReference type="ARBA" id="ARBA00023136"/>
    </source>
</evidence>
<accession>A0A9D2XCF2</accession>
<protein>
    <submittedName>
        <fullName evidence="6">CMRF35-like molecule 5</fullName>
    </submittedName>
</protein>
<feature type="domain" description="Immunoglobulin V-set" evidence="5">
    <location>
        <begin position="28"/>
        <end position="112"/>
    </location>
</feature>
<evidence type="ECO:0000313" key="6">
    <source>
        <dbReference type="EMBL" id="KAF7199367.1"/>
    </source>
</evidence>
<dbReference type="AlphaFoldDB" id="A0A9D2XCF2"/>
<dbReference type="PANTHER" id="PTHR11860">
    <property type="entry name" value="POLYMERIC-IMMUNOGLOBULIN RECEPTOR"/>
    <property type="match status" value="1"/>
</dbReference>
<reference evidence="6" key="1">
    <citation type="submission" date="2020-03" db="EMBL/GenBank/DDBJ databases">
        <title>Intra-Species Differences in Population Size shape Life History and Genome Evolution.</title>
        <authorList>
            <person name="Willemsen D."/>
            <person name="Cui R."/>
            <person name="Valenzano D.R."/>
        </authorList>
    </citation>
    <scope>NUCLEOTIDE SEQUENCE</scope>
    <source>
        <strain evidence="6">GRZ</strain>
        <tissue evidence="6">Whole</tissue>
    </source>
</reference>
<dbReference type="PANTHER" id="PTHR11860:SF118">
    <property type="entry name" value="CMRF35-LIKE MOLECULE 3-RELATED"/>
    <property type="match status" value="1"/>
</dbReference>
<evidence type="ECO:0000313" key="7">
    <source>
        <dbReference type="Proteomes" id="UP000822369"/>
    </source>
</evidence>
<dbReference type="Proteomes" id="UP000822369">
    <property type="component" value="Unassembled WGS sequence"/>
</dbReference>
<dbReference type="OMA" id="EVENCMS"/>
<keyword evidence="4" id="KW-0732">Signal</keyword>
<feature type="chain" id="PRO_5038934377" evidence="4">
    <location>
        <begin position="23"/>
        <end position="123"/>
    </location>
</feature>
<evidence type="ECO:0000259" key="5">
    <source>
        <dbReference type="Pfam" id="PF07686"/>
    </source>
</evidence>
<organism evidence="6 7">
    <name type="scientific">Nothobranchius furzeri</name>
    <name type="common">Turquoise killifish</name>
    <dbReference type="NCBI Taxonomy" id="105023"/>
    <lineage>
        <taxon>Eukaryota</taxon>
        <taxon>Metazoa</taxon>
        <taxon>Chordata</taxon>
        <taxon>Craniata</taxon>
        <taxon>Vertebrata</taxon>
        <taxon>Euteleostomi</taxon>
        <taxon>Actinopterygii</taxon>
        <taxon>Neopterygii</taxon>
        <taxon>Teleostei</taxon>
        <taxon>Neoteleostei</taxon>
        <taxon>Acanthomorphata</taxon>
        <taxon>Ovalentaria</taxon>
        <taxon>Atherinomorphae</taxon>
        <taxon>Cyprinodontiformes</taxon>
        <taxon>Nothobranchiidae</taxon>
        <taxon>Nothobranchius</taxon>
    </lineage>
</organism>